<comment type="caution">
    <text evidence="2">The sequence shown here is derived from an EMBL/GenBank/DDBJ whole genome shotgun (WGS) entry which is preliminary data.</text>
</comment>
<sequence>MSASAEQQNCLHTSSHFQTEDNTWCQDPPHFHPPLALRRPPGCMYASPLGVDAFNQACPIPLTPPSDQSTMHSDNLAKKSREVTCYWPSSMLIDSAYSSPSAAFMDPVPVKKSMVQRYLESLPEEVDDAAETPQMGPIQIQSPPTEMMLDMPYRDFHSIFEPEVVMTDPFISRPYTPYTPTGTPKPLTEAALSNFGICDLSLSSASRASTPGLSRSLSRSSYRIPRQRSSKARKSIQDDMESSDCATPTSFVSNSTLGCSRVSSVRKPPPSPAKETKTRIRLGRSRTKKTCTELGPTLQHPIPTRGGHVDTSSGTDLGSSEEDSCFSETELSAFEYKDDAPGVKEFIKSLLEAFDGWQRQRGGTKRSYGQANGPGDSSGLPSGLSSNLSQQEFFNGQQSQDQGGADANDEDGAETQQASKKRKALSRPNRTFACPFWKKDARKHRACGKLTLTRVKDVKQHLNRSRAHKPHYCSCCYETFPTREALDEHSRARSCPLRSPRLVEGLTEQQSRLLQRRVDRRLSDEEQWYCMWDIIFPGIPRPLSPYVDHDLSEDLAEFREFTASDEAAGIFQEYLASHGYQFTAPRAGRERTNAIISGGFDIVYNRWLEVGREQDGEGEAMGRTLSNNPLISPPESNSSQGSPEATRRMVTDMMEPEAEAEGGAEGQAEAPSGSIITGLFGGIPPMSPLHVPGDGFGDESFSEFLQFEANEHYHPS</sequence>
<feature type="region of interest" description="Disordered" evidence="1">
    <location>
        <begin position="360"/>
        <end position="427"/>
    </location>
</feature>
<name>A0AAD5WSN7_9PEZI</name>
<feature type="compositionally biased region" description="Polar residues" evidence="1">
    <location>
        <begin position="624"/>
        <end position="643"/>
    </location>
</feature>
<evidence type="ECO:0000256" key="1">
    <source>
        <dbReference type="SAM" id="MobiDB-lite"/>
    </source>
</evidence>
<evidence type="ECO:0000313" key="3">
    <source>
        <dbReference type="Proteomes" id="UP001201980"/>
    </source>
</evidence>
<organism evidence="2 3">
    <name type="scientific">Zalerion maritima</name>
    <dbReference type="NCBI Taxonomy" id="339359"/>
    <lineage>
        <taxon>Eukaryota</taxon>
        <taxon>Fungi</taxon>
        <taxon>Dikarya</taxon>
        <taxon>Ascomycota</taxon>
        <taxon>Pezizomycotina</taxon>
        <taxon>Sordariomycetes</taxon>
        <taxon>Lulworthiomycetidae</taxon>
        <taxon>Lulworthiales</taxon>
        <taxon>Lulworthiaceae</taxon>
        <taxon>Zalerion</taxon>
    </lineage>
</organism>
<feature type="compositionally biased region" description="Low complexity" evidence="1">
    <location>
        <begin position="373"/>
        <end position="406"/>
    </location>
</feature>
<gene>
    <name evidence="2" type="ORF">MKZ38_000210</name>
</gene>
<evidence type="ECO:0008006" key="4">
    <source>
        <dbReference type="Google" id="ProtNLM"/>
    </source>
</evidence>
<reference evidence="2" key="1">
    <citation type="submission" date="2022-07" db="EMBL/GenBank/DDBJ databases">
        <title>Draft genome sequence of Zalerion maritima ATCC 34329, a (micro)plastics degrading marine fungus.</title>
        <authorList>
            <person name="Paco A."/>
            <person name="Goncalves M.F.M."/>
            <person name="Rocha-Santos T.A.P."/>
            <person name="Alves A."/>
        </authorList>
    </citation>
    <scope>NUCLEOTIDE SEQUENCE</scope>
    <source>
        <strain evidence="2">ATCC 34329</strain>
    </source>
</reference>
<dbReference type="PANTHER" id="PTHR38166">
    <property type="entry name" value="C2H2-TYPE DOMAIN-CONTAINING PROTEIN-RELATED"/>
    <property type="match status" value="1"/>
</dbReference>
<protein>
    <recommendedName>
        <fullName evidence="4">C2H2-type domain-containing protein</fullName>
    </recommendedName>
</protein>
<feature type="region of interest" description="Disordered" evidence="1">
    <location>
        <begin position="205"/>
        <end position="324"/>
    </location>
</feature>
<feature type="region of interest" description="Disordered" evidence="1">
    <location>
        <begin position="615"/>
        <end position="681"/>
    </location>
</feature>
<dbReference type="EMBL" id="JAKWBI020000105">
    <property type="protein sequence ID" value="KAJ2902700.1"/>
    <property type="molecule type" value="Genomic_DNA"/>
</dbReference>
<evidence type="ECO:0000313" key="2">
    <source>
        <dbReference type="EMBL" id="KAJ2902700.1"/>
    </source>
</evidence>
<accession>A0AAD5WSN7</accession>
<dbReference type="PANTHER" id="PTHR38166:SF1">
    <property type="entry name" value="C2H2-TYPE DOMAIN-CONTAINING PROTEIN"/>
    <property type="match status" value="1"/>
</dbReference>
<feature type="compositionally biased region" description="Basic residues" evidence="1">
    <location>
        <begin position="225"/>
        <end position="234"/>
    </location>
</feature>
<dbReference type="AlphaFoldDB" id="A0AAD5WSN7"/>
<keyword evidence="3" id="KW-1185">Reference proteome</keyword>
<proteinExistence type="predicted"/>
<feature type="compositionally biased region" description="Polar residues" evidence="1">
    <location>
        <begin position="244"/>
        <end position="258"/>
    </location>
</feature>
<feature type="compositionally biased region" description="Basic residues" evidence="1">
    <location>
        <begin position="279"/>
        <end position="289"/>
    </location>
</feature>
<dbReference type="Proteomes" id="UP001201980">
    <property type="component" value="Unassembled WGS sequence"/>
</dbReference>